<keyword evidence="2" id="KW-0472">Membrane</keyword>
<feature type="compositionally biased region" description="Basic and acidic residues" evidence="1">
    <location>
        <begin position="266"/>
        <end position="286"/>
    </location>
</feature>
<keyword evidence="5" id="KW-1185">Reference proteome</keyword>
<accession>A0ABD3QHH4</accession>
<comment type="caution">
    <text evidence="4">The sequence shown here is derived from an EMBL/GenBank/DDBJ whole genome shotgun (WGS) entry which is preliminary data.</text>
</comment>
<feature type="compositionally biased region" description="Basic and acidic residues" evidence="1">
    <location>
        <begin position="316"/>
        <end position="329"/>
    </location>
</feature>
<feature type="compositionally biased region" description="Acidic residues" evidence="1">
    <location>
        <begin position="287"/>
        <end position="299"/>
    </location>
</feature>
<dbReference type="Pfam" id="PF10260">
    <property type="entry name" value="SAYSvFN"/>
    <property type="match status" value="1"/>
</dbReference>
<reference evidence="4 5" key="1">
    <citation type="submission" date="2024-10" db="EMBL/GenBank/DDBJ databases">
        <title>Updated reference genomes for cyclostephanoid diatoms.</title>
        <authorList>
            <person name="Roberts W.R."/>
            <person name="Alverson A.J."/>
        </authorList>
    </citation>
    <scope>NUCLEOTIDE SEQUENCE [LARGE SCALE GENOMIC DNA]</scope>
    <source>
        <strain evidence="4 5">AJA010-31</strain>
    </source>
</reference>
<feature type="region of interest" description="Disordered" evidence="1">
    <location>
        <begin position="266"/>
        <end position="352"/>
    </location>
</feature>
<evidence type="ECO:0000313" key="5">
    <source>
        <dbReference type="Proteomes" id="UP001530400"/>
    </source>
</evidence>
<dbReference type="PANTHER" id="PTHR13527:SF0">
    <property type="entry name" value="SAYSVFN DOMAIN-CONTAINING PROTEIN 1"/>
    <property type="match status" value="1"/>
</dbReference>
<dbReference type="AlphaFoldDB" id="A0ABD3QHH4"/>
<evidence type="ECO:0000256" key="1">
    <source>
        <dbReference type="SAM" id="MobiDB-lite"/>
    </source>
</evidence>
<feature type="domain" description="SAYSvFN" evidence="3">
    <location>
        <begin position="153"/>
        <end position="215"/>
    </location>
</feature>
<dbReference type="InterPro" id="IPR019387">
    <property type="entry name" value="SAYSvFN_dom"/>
</dbReference>
<sequence>MPPHRPDFLPPNRIRRRQLDPTRQLTSRELWNQVRFHSTATSSNDATEPSHSLEYYTSLLHAILYEIQPFRIKPFLRRARTFLLEEDGFKQSCLYCIERVRSIALLFLYCTKYVYESAKMINLKSIKSCIESKMFRYSIMICSGLYVYGRFLVDMHEWLNAGPMVFIMTLLVLIYTIGLGDNTGASSGVPSAYSVFNRGVQRLIGQEDAETLANQFVRAAAGRGLDVGDAGRNDRGVGRIWIGDDEQDQVDDQDAINERRRRRRLERLQQRNGDEGVQPVDDHVEGNEDEADLEPEDTPQNDTTAARKSGKKARRRDLEVRREMQRQRQEAAAMGFGGNDIIEGVGNLNALD</sequence>
<dbReference type="EMBL" id="JALLPJ020000190">
    <property type="protein sequence ID" value="KAL3799348.1"/>
    <property type="molecule type" value="Genomic_DNA"/>
</dbReference>
<name>A0ABD3QHH4_9STRA</name>
<dbReference type="InterPro" id="IPR039159">
    <property type="entry name" value="SAYSD1"/>
</dbReference>
<feature type="transmembrane region" description="Helical" evidence="2">
    <location>
        <begin position="158"/>
        <end position="177"/>
    </location>
</feature>
<protein>
    <recommendedName>
        <fullName evidence="3">SAYSvFN domain-containing protein</fullName>
    </recommendedName>
</protein>
<dbReference type="Proteomes" id="UP001530400">
    <property type="component" value="Unassembled WGS sequence"/>
</dbReference>
<evidence type="ECO:0000313" key="4">
    <source>
        <dbReference type="EMBL" id="KAL3799348.1"/>
    </source>
</evidence>
<gene>
    <name evidence="4" type="ORF">ACHAWO_008459</name>
</gene>
<evidence type="ECO:0000256" key="2">
    <source>
        <dbReference type="SAM" id="Phobius"/>
    </source>
</evidence>
<evidence type="ECO:0000259" key="3">
    <source>
        <dbReference type="Pfam" id="PF10260"/>
    </source>
</evidence>
<proteinExistence type="predicted"/>
<dbReference type="PANTHER" id="PTHR13527">
    <property type="entry name" value="SAYSVFN DOMAIN-CONTAINING PROTEIN 1"/>
    <property type="match status" value="1"/>
</dbReference>
<keyword evidence="2" id="KW-0812">Transmembrane</keyword>
<feature type="transmembrane region" description="Helical" evidence="2">
    <location>
        <begin position="134"/>
        <end position="152"/>
    </location>
</feature>
<organism evidence="4 5">
    <name type="scientific">Cyclotella atomus</name>
    <dbReference type="NCBI Taxonomy" id="382360"/>
    <lineage>
        <taxon>Eukaryota</taxon>
        <taxon>Sar</taxon>
        <taxon>Stramenopiles</taxon>
        <taxon>Ochrophyta</taxon>
        <taxon>Bacillariophyta</taxon>
        <taxon>Coscinodiscophyceae</taxon>
        <taxon>Thalassiosirophycidae</taxon>
        <taxon>Stephanodiscales</taxon>
        <taxon>Stephanodiscaceae</taxon>
        <taxon>Cyclotella</taxon>
    </lineage>
</organism>
<keyword evidence="2" id="KW-1133">Transmembrane helix</keyword>